<feature type="domain" description="Sulfatase N-terminal" evidence="3">
    <location>
        <begin position="2"/>
        <end position="50"/>
    </location>
</feature>
<proteinExistence type="inferred from homology"/>
<evidence type="ECO:0000313" key="4">
    <source>
        <dbReference type="EMBL" id="SVA24321.1"/>
    </source>
</evidence>
<accession>A0A381U9C4</accession>
<dbReference type="PANTHER" id="PTHR42693:SF53">
    <property type="entry name" value="ENDO-4-O-SULFATASE"/>
    <property type="match status" value="1"/>
</dbReference>
<reference evidence="4" key="1">
    <citation type="submission" date="2018-05" db="EMBL/GenBank/DDBJ databases">
        <authorList>
            <person name="Lanie J.A."/>
            <person name="Ng W.-L."/>
            <person name="Kazmierczak K.M."/>
            <person name="Andrzejewski T.M."/>
            <person name="Davidsen T.M."/>
            <person name="Wayne K.J."/>
            <person name="Tettelin H."/>
            <person name="Glass J.I."/>
            <person name="Rusch D."/>
            <person name="Podicherti R."/>
            <person name="Tsui H.-C.T."/>
            <person name="Winkler M.E."/>
        </authorList>
    </citation>
    <scope>NUCLEOTIDE SEQUENCE</scope>
</reference>
<dbReference type="GO" id="GO:0004065">
    <property type="term" value="F:arylsulfatase activity"/>
    <property type="evidence" value="ECO:0007669"/>
    <property type="project" value="TreeGrafter"/>
</dbReference>
<name>A0A381U9C4_9ZZZZ</name>
<comment type="similarity">
    <text evidence="1">Belongs to the sulfatase family.</text>
</comment>
<dbReference type="EMBL" id="UINC01005908">
    <property type="protein sequence ID" value="SVA24321.1"/>
    <property type="molecule type" value="Genomic_DNA"/>
</dbReference>
<dbReference type="InterPro" id="IPR017850">
    <property type="entry name" value="Alkaline_phosphatase_core_sf"/>
</dbReference>
<dbReference type="AlphaFoldDB" id="A0A381U9C4"/>
<sequence length="50" mass="5343">MFILADNQPASLLGVYGNPDIRTPNIDQLAAEGTRFTSAFAVNGMCSPTR</sequence>
<dbReference type="Gene3D" id="3.40.720.10">
    <property type="entry name" value="Alkaline Phosphatase, subunit A"/>
    <property type="match status" value="1"/>
</dbReference>
<dbReference type="PANTHER" id="PTHR42693">
    <property type="entry name" value="ARYLSULFATASE FAMILY MEMBER"/>
    <property type="match status" value="1"/>
</dbReference>
<feature type="non-terminal residue" evidence="4">
    <location>
        <position position="50"/>
    </location>
</feature>
<dbReference type="InterPro" id="IPR050738">
    <property type="entry name" value="Sulfatase"/>
</dbReference>
<protein>
    <recommendedName>
        <fullName evidence="3">Sulfatase N-terminal domain-containing protein</fullName>
    </recommendedName>
</protein>
<dbReference type="SUPFAM" id="SSF53649">
    <property type="entry name" value="Alkaline phosphatase-like"/>
    <property type="match status" value="1"/>
</dbReference>
<evidence type="ECO:0000256" key="1">
    <source>
        <dbReference type="ARBA" id="ARBA00008779"/>
    </source>
</evidence>
<dbReference type="InterPro" id="IPR000917">
    <property type="entry name" value="Sulfatase_N"/>
</dbReference>
<keyword evidence="2" id="KW-0378">Hydrolase</keyword>
<evidence type="ECO:0000259" key="3">
    <source>
        <dbReference type="Pfam" id="PF00884"/>
    </source>
</evidence>
<organism evidence="4">
    <name type="scientific">marine metagenome</name>
    <dbReference type="NCBI Taxonomy" id="408172"/>
    <lineage>
        <taxon>unclassified sequences</taxon>
        <taxon>metagenomes</taxon>
        <taxon>ecological metagenomes</taxon>
    </lineage>
</organism>
<evidence type="ECO:0000256" key="2">
    <source>
        <dbReference type="ARBA" id="ARBA00022801"/>
    </source>
</evidence>
<dbReference type="Pfam" id="PF00884">
    <property type="entry name" value="Sulfatase"/>
    <property type="match status" value="1"/>
</dbReference>
<gene>
    <name evidence="4" type="ORF">METZ01_LOCUS77175</name>
</gene>